<dbReference type="EMBL" id="JABELV010000082">
    <property type="protein sequence ID" value="KAG7531795.1"/>
    <property type="molecule type" value="Genomic_DNA"/>
</dbReference>
<keyword evidence="2" id="KW-0732">Signal</keyword>
<feature type="compositionally biased region" description="Basic and acidic residues" evidence="6">
    <location>
        <begin position="144"/>
        <end position="172"/>
    </location>
</feature>
<protein>
    <recommendedName>
        <fullName evidence="10">J domain-containing protein</fullName>
    </recommendedName>
</protein>
<evidence type="ECO:0000256" key="7">
    <source>
        <dbReference type="SAM" id="Phobius"/>
    </source>
</evidence>
<dbReference type="PANTHER" id="PTHR44653">
    <property type="entry name" value="DNAJ HOMOLOG SUBFAMILY C MEMBER 1"/>
    <property type="match status" value="1"/>
</dbReference>
<dbReference type="InterPro" id="IPR036869">
    <property type="entry name" value="J_dom_sf"/>
</dbReference>
<feature type="compositionally biased region" description="Basic residues" evidence="6">
    <location>
        <begin position="278"/>
        <end position="291"/>
    </location>
</feature>
<keyword evidence="4 7" id="KW-0472">Membrane</keyword>
<feature type="compositionally biased region" description="Acidic residues" evidence="6">
    <location>
        <begin position="259"/>
        <end position="271"/>
    </location>
</feature>
<keyword evidence="1 7" id="KW-0812">Transmembrane</keyword>
<evidence type="ECO:0000313" key="8">
    <source>
        <dbReference type="EMBL" id="KAG7531795.1"/>
    </source>
</evidence>
<reference evidence="8" key="1">
    <citation type="submission" date="2020-04" db="EMBL/GenBank/DDBJ databases">
        <title>Analysis of mating type loci in Filobasidium floriforme.</title>
        <authorList>
            <person name="Nowrousian M."/>
        </authorList>
    </citation>
    <scope>NUCLEOTIDE SEQUENCE</scope>
    <source>
        <strain evidence="8">CBS 6242</strain>
    </source>
</reference>
<evidence type="ECO:0000256" key="4">
    <source>
        <dbReference type="ARBA" id="ARBA00023136"/>
    </source>
</evidence>
<evidence type="ECO:0000256" key="3">
    <source>
        <dbReference type="ARBA" id="ARBA00022989"/>
    </source>
</evidence>
<evidence type="ECO:0008006" key="10">
    <source>
        <dbReference type="Google" id="ProtNLM"/>
    </source>
</evidence>
<dbReference type="PROSITE" id="PS00636">
    <property type="entry name" value="DNAJ_1"/>
    <property type="match status" value="1"/>
</dbReference>
<dbReference type="Gene3D" id="1.10.287.110">
    <property type="entry name" value="DnaJ domain"/>
    <property type="match status" value="1"/>
</dbReference>
<evidence type="ECO:0000256" key="2">
    <source>
        <dbReference type="ARBA" id="ARBA00022729"/>
    </source>
</evidence>
<gene>
    <name evidence="8" type="ORF">FFLO_04100</name>
</gene>
<feature type="region of interest" description="Disordered" evidence="6">
    <location>
        <begin position="136"/>
        <end position="187"/>
    </location>
</feature>
<accession>A0A8K0JJM1</accession>
<dbReference type="SUPFAM" id="SSF46565">
    <property type="entry name" value="Chaperone J-domain"/>
    <property type="match status" value="1"/>
</dbReference>
<organism evidence="8 9">
    <name type="scientific">Filobasidium floriforme</name>
    <dbReference type="NCBI Taxonomy" id="5210"/>
    <lineage>
        <taxon>Eukaryota</taxon>
        <taxon>Fungi</taxon>
        <taxon>Dikarya</taxon>
        <taxon>Basidiomycota</taxon>
        <taxon>Agaricomycotina</taxon>
        <taxon>Tremellomycetes</taxon>
        <taxon>Filobasidiales</taxon>
        <taxon>Filobasidiaceae</taxon>
        <taxon>Filobasidium</taxon>
    </lineage>
</organism>
<dbReference type="InterPro" id="IPR052606">
    <property type="entry name" value="DnaJ_domain_protein"/>
</dbReference>
<dbReference type="PANTHER" id="PTHR44653:SF2">
    <property type="entry name" value="DNAJ HOMOLOG SUBFAMILY C MEMBER 1"/>
    <property type="match status" value="1"/>
</dbReference>
<comment type="subcellular location">
    <subcellularLocation>
        <location evidence="5">Endomembrane system</location>
        <topology evidence="5">Single-pass membrane protein</topology>
    </subcellularLocation>
</comment>
<proteinExistence type="predicted"/>
<keyword evidence="9" id="KW-1185">Reference proteome</keyword>
<evidence type="ECO:0000256" key="1">
    <source>
        <dbReference type="ARBA" id="ARBA00022692"/>
    </source>
</evidence>
<feature type="transmembrane region" description="Helical" evidence="7">
    <location>
        <begin position="62"/>
        <end position="81"/>
    </location>
</feature>
<keyword evidence="3 7" id="KW-1133">Transmembrane helix</keyword>
<evidence type="ECO:0000256" key="5">
    <source>
        <dbReference type="ARBA" id="ARBA00037847"/>
    </source>
</evidence>
<dbReference type="AlphaFoldDB" id="A0A8K0JJM1"/>
<comment type="caution">
    <text evidence="8">The sequence shown here is derived from an EMBL/GenBank/DDBJ whole genome shotgun (WGS) entry which is preliminary data.</text>
</comment>
<evidence type="ECO:0000313" key="9">
    <source>
        <dbReference type="Proteomes" id="UP000812966"/>
    </source>
</evidence>
<evidence type="ECO:0000256" key="6">
    <source>
        <dbReference type="SAM" id="MobiDB-lite"/>
    </source>
</evidence>
<dbReference type="Proteomes" id="UP000812966">
    <property type="component" value="Unassembled WGS sequence"/>
</dbReference>
<dbReference type="InterPro" id="IPR018253">
    <property type="entry name" value="DnaJ_domain_CS"/>
</dbReference>
<dbReference type="GO" id="GO:0012505">
    <property type="term" value="C:endomembrane system"/>
    <property type="evidence" value="ECO:0007669"/>
    <property type="project" value="UniProtKB-SubCell"/>
</dbReference>
<sequence length="299" mass="33644">MVLHPDKNRNVPDIQARFARLGVITNILRNSEERARYDHFYKNGIPRWRGTGYYYSRFRPSLVHVLVFLAFLTSVIHYVILYMREKRDQGRVEWFERRARELAFPGLTSGGSGTSTPLPVEKAEVVADVLGQLDSAEVETPTEAEPKLTRRQARSREGRKELAKFKTEKEQPAQKARPVTPVVAETSEKRRKVRVPYVEDGPQGGPVLDLVVNGDGDVLLPGDIPLRSQIRAASYNDLWPVALARSIYTKFNSPSATAEDADEIDENDEMETSTVAKKSGRKASKKPRSLAKRGVNGKN</sequence>
<name>A0A8K0JJM1_9TREE</name>
<feature type="region of interest" description="Disordered" evidence="6">
    <location>
        <begin position="252"/>
        <end position="299"/>
    </location>
</feature>